<dbReference type="Pfam" id="PF00501">
    <property type="entry name" value="AMP-binding"/>
    <property type="match status" value="1"/>
</dbReference>
<dbReference type="RefSeq" id="WP_344660727.1">
    <property type="nucleotide sequence ID" value="NZ_BAAAQM010000044.1"/>
</dbReference>
<sequence>MDTPGHVLEPIAAVWDRDPDRPAVTDPDGTLDYGGMNETSAAVAALLREQGVQAGEPVAVHMAASRWAIAALIGVLRAGACFVAVDRAFPPGRQEAMLEASGARVVLDGHAIRQLKPHSDNPDNLDKSDNPEPEPEPEPDFNLDPADRWQSTEASTPAYICFTSGSTGVPKGVAISVSALAFSTAARPAYYSEPVRGFVLCSSLSFDSAYAGIFWALIDGGTLHMPSPRPGDLLAIGRAAREQAASHLLMIPSLYGVALKGGLAENLRGLDAVIVAGEACPPSLVRAHFEALPEVALYNEYGPTECTVWTTVHRCSPEDVDTTNPTDAADTAVRTVPIGTPIPGARLHISAEDSELWIGGPGVALGYTGPGVDDDDRARFFTDESGLWYRTGDRVTLRPDGAFAFAGRVDRQLKVGGVRIEPEEIEAVVSGHESVIAAGVTAVPPILVAVLETADGAPVPLGRLRAHLRSRLPAAAIPSEFVFVDALPRLPNGKLDRNALDQLVPARTGSVRKPLRNTDRSRSA</sequence>
<dbReference type="InterPro" id="IPR042099">
    <property type="entry name" value="ANL_N_sf"/>
</dbReference>
<dbReference type="InterPro" id="IPR025110">
    <property type="entry name" value="AMP-bd_C"/>
</dbReference>
<dbReference type="Gene3D" id="3.30.300.30">
    <property type="match status" value="1"/>
</dbReference>
<dbReference type="CDD" id="cd05930">
    <property type="entry name" value="A_NRPS"/>
    <property type="match status" value="1"/>
</dbReference>
<dbReference type="EMBL" id="BAAAQM010000044">
    <property type="protein sequence ID" value="GAA1990619.1"/>
    <property type="molecule type" value="Genomic_DNA"/>
</dbReference>
<dbReference type="InterPro" id="IPR045851">
    <property type="entry name" value="AMP-bd_C_sf"/>
</dbReference>
<protein>
    <recommendedName>
        <fullName evidence="6">AMP-dependent synthetase and ligase</fullName>
    </recommendedName>
</protein>
<keyword evidence="5" id="KW-1185">Reference proteome</keyword>
<proteinExistence type="predicted"/>
<evidence type="ECO:0008006" key="6">
    <source>
        <dbReference type="Google" id="ProtNLM"/>
    </source>
</evidence>
<accession>A0ABP5E483</accession>
<evidence type="ECO:0000313" key="5">
    <source>
        <dbReference type="Proteomes" id="UP001499854"/>
    </source>
</evidence>
<evidence type="ECO:0000259" key="3">
    <source>
        <dbReference type="Pfam" id="PF13193"/>
    </source>
</evidence>
<dbReference type="Pfam" id="PF13193">
    <property type="entry name" value="AMP-binding_C"/>
    <property type="match status" value="1"/>
</dbReference>
<name>A0ABP5E483_9ACTN</name>
<dbReference type="PANTHER" id="PTHR45527">
    <property type="entry name" value="NONRIBOSOMAL PEPTIDE SYNTHETASE"/>
    <property type="match status" value="1"/>
</dbReference>
<evidence type="ECO:0000259" key="2">
    <source>
        <dbReference type="Pfam" id="PF00501"/>
    </source>
</evidence>
<organism evidence="4 5">
    <name type="scientific">Catenulispora subtropica</name>
    <dbReference type="NCBI Taxonomy" id="450798"/>
    <lineage>
        <taxon>Bacteria</taxon>
        <taxon>Bacillati</taxon>
        <taxon>Actinomycetota</taxon>
        <taxon>Actinomycetes</taxon>
        <taxon>Catenulisporales</taxon>
        <taxon>Catenulisporaceae</taxon>
        <taxon>Catenulispora</taxon>
    </lineage>
</organism>
<dbReference type="PROSITE" id="PS00455">
    <property type="entry name" value="AMP_BINDING"/>
    <property type="match status" value="1"/>
</dbReference>
<dbReference type="InterPro" id="IPR020845">
    <property type="entry name" value="AMP-binding_CS"/>
</dbReference>
<feature type="region of interest" description="Disordered" evidence="1">
    <location>
        <begin position="115"/>
        <end position="148"/>
    </location>
</feature>
<feature type="domain" description="AMP-dependent synthetase/ligase" evidence="2">
    <location>
        <begin position="15"/>
        <end position="367"/>
    </location>
</feature>
<dbReference type="InterPro" id="IPR000873">
    <property type="entry name" value="AMP-dep_synth/lig_dom"/>
</dbReference>
<evidence type="ECO:0000256" key="1">
    <source>
        <dbReference type="SAM" id="MobiDB-lite"/>
    </source>
</evidence>
<evidence type="ECO:0000313" key="4">
    <source>
        <dbReference type="EMBL" id="GAA1990619.1"/>
    </source>
</evidence>
<reference evidence="5" key="1">
    <citation type="journal article" date="2019" name="Int. J. Syst. Evol. Microbiol.">
        <title>The Global Catalogue of Microorganisms (GCM) 10K type strain sequencing project: providing services to taxonomists for standard genome sequencing and annotation.</title>
        <authorList>
            <consortium name="The Broad Institute Genomics Platform"/>
            <consortium name="The Broad Institute Genome Sequencing Center for Infectious Disease"/>
            <person name="Wu L."/>
            <person name="Ma J."/>
        </authorList>
    </citation>
    <scope>NUCLEOTIDE SEQUENCE [LARGE SCALE GENOMIC DNA]</scope>
    <source>
        <strain evidence="5">JCM 16013</strain>
    </source>
</reference>
<feature type="compositionally biased region" description="Acidic residues" evidence="1">
    <location>
        <begin position="131"/>
        <end position="141"/>
    </location>
</feature>
<dbReference type="Gene3D" id="3.40.50.12780">
    <property type="entry name" value="N-terminal domain of ligase-like"/>
    <property type="match status" value="1"/>
</dbReference>
<dbReference type="PANTHER" id="PTHR45527:SF1">
    <property type="entry name" value="FATTY ACID SYNTHASE"/>
    <property type="match status" value="1"/>
</dbReference>
<feature type="domain" description="AMP-binding enzyme C-terminal" evidence="3">
    <location>
        <begin position="424"/>
        <end position="494"/>
    </location>
</feature>
<feature type="compositionally biased region" description="Basic and acidic residues" evidence="1">
    <location>
        <begin position="117"/>
        <end position="130"/>
    </location>
</feature>
<dbReference type="Proteomes" id="UP001499854">
    <property type="component" value="Unassembled WGS sequence"/>
</dbReference>
<gene>
    <name evidence="4" type="ORF">GCM10009838_62310</name>
</gene>
<comment type="caution">
    <text evidence="4">The sequence shown here is derived from an EMBL/GenBank/DDBJ whole genome shotgun (WGS) entry which is preliminary data.</text>
</comment>
<dbReference type="SUPFAM" id="SSF56801">
    <property type="entry name" value="Acetyl-CoA synthetase-like"/>
    <property type="match status" value="1"/>
</dbReference>